<accession>A0A917NLV5</accession>
<organism evidence="1 2">
    <name type="scientific">Neoroseomonas lacus</name>
    <dbReference type="NCBI Taxonomy" id="287609"/>
    <lineage>
        <taxon>Bacteria</taxon>
        <taxon>Pseudomonadati</taxon>
        <taxon>Pseudomonadota</taxon>
        <taxon>Alphaproteobacteria</taxon>
        <taxon>Acetobacterales</taxon>
        <taxon>Acetobacteraceae</taxon>
        <taxon>Neoroseomonas</taxon>
    </lineage>
</organism>
<comment type="caution">
    <text evidence="1">The sequence shown here is derived from an EMBL/GenBank/DDBJ whole genome shotgun (WGS) entry which is preliminary data.</text>
</comment>
<reference evidence="1" key="2">
    <citation type="submission" date="2020-09" db="EMBL/GenBank/DDBJ databases">
        <authorList>
            <person name="Sun Q."/>
            <person name="Zhou Y."/>
        </authorList>
    </citation>
    <scope>NUCLEOTIDE SEQUENCE</scope>
    <source>
        <strain evidence="1">CGMCC 1.3617</strain>
    </source>
</reference>
<evidence type="ECO:0000313" key="2">
    <source>
        <dbReference type="Proteomes" id="UP000661507"/>
    </source>
</evidence>
<name>A0A917NLV5_9PROT</name>
<dbReference type="EMBL" id="BMKW01000003">
    <property type="protein sequence ID" value="GGJ10489.1"/>
    <property type="molecule type" value="Genomic_DNA"/>
</dbReference>
<dbReference type="Proteomes" id="UP000661507">
    <property type="component" value="Unassembled WGS sequence"/>
</dbReference>
<sequence>MAIEPAPWVADAAALRRSYAGDPVGFVQRGFRASYWRRGGEVGPDWASDLLELAAAGDDAVATWTKARPTPADFTVFDVERWQGAPPRRMILLMLDCLLGDALFERDIPAEHLSQYRGTVNETLVLEVPPIRVEKTLYRAADLPETARLRAAAAEVTRWLQEHGRLLPA</sequence>
<evidence type="ECO:0000313" key="1">
    <source>
        <dbReference type="EMBL" id="GGJ10489.1"/>
    </source>
</evidence>
<protein>
    <submittedName>
        <fullName evidence="1">Uncharacterized protein</fullName>
    </submittedName>
</protein>
<dbReference type="RefSeq" id="WP_188966595.1">
    <property type="nucleotide sequence ID" value="NZ_BMKW01000003.1"/>
</dbReference>
<reference evidence="1" key="1">
    <citation type="journal article" date="2014" name="Int. J. Syst. Evol. Microbiol.">
        <title>Complete genome sequence of Corynebacterium casei LMG S-19264T (=DSM 44701T), isolated from a smear-ripened cheese.</title>
        <authorList>
            <consortium name="US DOE Joint Genome Institute (JGI-PGF)"/>
            <person name="Walter F."/>
            <person name="Albersmeier A."/>
            <person name="Kalinowski J."/>
            <person name="Ruckert C."/>
        </authorList>
    </citation>
    <scope>NUCLEOTIDE SEQUENCE</scope>
    <source>
        <strain evidence="1">CGMCC 1.3617</strain>
    </source>
</reference>
<proteinExistence type="predicted"/>
<keyword evidence="2" id="KW-1185">Reference proteome</keyword>
<gene>
    <name evidence="1" type="ORF">GCM10011320_17020</name>
</gene>
<dbReference type="AlphaFoldDB" id="A0A917NLV5"/>